<reference evidence="3" key="1">
    <citation type="journal article" date="2023" name="Mol. Phylogenet. Evol.">
        <title>Genome-scale phylogeny and comparative genomics of the fungal order Sordariales.</title>
        <authorList>
            <person name="Hensen N."/>
            <person name="Bonometti L."/>
            <person name="Westerberg I."/>
            <person name="Brannstrom I.O."/>
            <person name="Guillou S."/>
            <person name="Cros-Aarteil S."/>
            <person name="Calhoun S."/>
            <person name="Haridas S."/>
            <person name="Kuo A."/>
            <person name="Mondo S."/>
            <person name="Pangilinan J."/>
            <person name="Riley R."/>
            <person name="LaButti K."/>
            <person name="Andreopoulos B."/>
            <person name="Lipzen A."/>
            <person name="Chen C."/>
            <person name="Yan M."/>
            <person name="Daum C."/>
            <person name="Ng V."/>
            <person name="Clum A."/>
            <person name="Steindorff A."/>
            <person name="Ohm R.A."/>
            <person name="Martin F."/>
            <person name="Silar P."/>
            <person name="Natvig D.O."/>
            <person name="Lalanne C."/>
            <person name="Gautier V."/>
            <person name="Ament-Velasquez S.L."/>
            <person name="Kruys A."/>
            <person name="Hutchinson M.I."/>
            <person name="Powell A.J."/>
            <person name="Barry K."/>
            <person name="Miller A.N."/>
            <person name="Grigoriev I.V."/>
            <person name="Debuchy R."/>
            <person name="Gladieux P."/>
            <person name="Hiltunen Thoren M."/>
            <person name="Johannesson H."/>
        </authorList>
    </citation>
    <scope>NUCLEOTIDE SEQUENCE</scope>
    <source>
        <strain evidence="3">CBS 958.72</strain>
    </source>
</reference>
<feature type="compositionally biased region" description="Polar residues" evidence="1">
    <location>
        <begin position="322"/>
        <end position="335"/>
    </location>
</feature>
<dbReference type="AlphaFoldDB" id="A0AAE0KMN6"/>
<evidence type="ECO:0000256" key="1">
    <source>
        <dbReference type="SAM" id="MobiDB-lite"/>
    </source>
</evidence>
<reference evidence="3" key="2">
    <citation type="submission" date="2023-06" db="EMBL/GenBank/DDBJ databases">
        <authorList>
            <consortium name="Lawrence Berkeley National Laboratory"/>
            <person name="Haridas S."/>
            <person name="Hensen N."/>
            <person name="Bonometti L."/>
            <person name="Westerberg I."/>
            <person name="Brannstrom I.O."/>
            <person name="Guillou S."/>
            <person name="Cros-Aarteil S."/>
            <person name="Calhoun S."/>
            <person name="Kuo A."/>
            <person name="Mondo S."/>
            <person name="Pangilinan J."/>
            <person name="Riley R."/>
            <person name="Labutti K."/>
            <person name="Andreopoulos B."/>
            <person name="Lipzen A."/>
            <person name="Chen C."/>
            <person name="Yanf M."/>
            <person name="Daum C."/>
            <person name="Ng V."/>
            <person name="Clum A."/>
            <person name="Steindorff A."/>
            <person name="Ohm R."/>
            <person name="Martin F."/>
            <person name="Silar P."/>
            <person name="Natvig D."/>
            <person name="Lalanne C."/>
            <person name="Gautier V."/>
            <person name="Ament-Velasquez S.L."/>
            <person name="Kruys A."/>
            <person name="Hutchinson M.I."/>
            <person name="Powell A.J."/>
            <person name="Barry K."/>
            <person name="Miller A.N."/>
            <person name="Grigoriev I.V."/>
            <person name="Debuchy R."/>
            <person name="Gladieux P."/>
            <person name="Thoren M.H."/>
            <person name="Johannesson H."/>
        </authorList>
    </citation>
    <scope>NUCLEOTIDE SEQUENCE</scope>
    <source>
        <strain evidence="3">CBS 958.72</strain>
    </source>
</reference>
<feature type="compositionally biased region" description="Basic and acidic residues" evidence="1">
    <location>
        <begin position="181"/>
        <end position="197"/>
    </location>
</feature>
<feature type="region of interest" description="Disordered" evidence="1">
    <location>
        <begin position="181"/>
        <end position="202"/>
    </location>
</feature>
<sequence length="531" mass="58172">MADPVSVLGTTVGILSFALQVSGALHDIAADMDSAPKEVENFATQLDELTVIMSDVSVMLEKEQHLFTPELFKQVNSAFQRFDAVNQDIKKAFPVGKMKRSSWKSFLWAFKTRKKVQGSMNSIEAIKSFMSLVLQMANLAATLSEKSAPPNQAIGQGGQAVALYSIVGGVIERNRKVIKRQLDSKSRRSTGKKDTAQHLRIQHSSSVSEDAATWLYRFVFFPATQQSTSPPIQASGGSSSPSQRVSVDESAINTIPTTSEGAVDVSSDTPRIISCLLSTWTCLDPAKARDITLSAASADVDDFRVQVREQIHEYNTQERSRPTAQDGVSATSKPNQSRSRKARKRQSLPLALEAGSLMEAAQIRHEDLWMPAAPLPYQPGRVMTMSTVTTTGSQYRAEGVVIPPESQDAFSSFSGFARTTPESFVSVRSNSPVSIAARPEGFQSSPAAEDTREMYISWNGDLGKFTIQNAHLLDPGALQNIMLSYQDTQRHFLNVSNRKASSITKGEKKDIAAPWGIWDRLSTVVPGFMRK</sequence>
<feature type="signal peptide" evidence="2">
    <location>
        <begin position="1"/>
        <end position="23"/>
    </location>
</feature>
<feature type="compositionally biased region" description="Low complexity" evidence="1">
    <location>
        <begin position="229"/>
        <end position="247"/>
    </location>
</feature>
<proteinExistence type="predicted"/>
<gene>
    <name evidence="3" type="ORF">B0T24DRAFT_694229</name>
</gene>
<feature type="chain" id="PRO_5042242755" description="Fungal N-terminal domain-containing protein" evidence="2">
    <location>
        <begin position="24"/>
        <end position="531"/>
    </location>
</feature>
<accession>A0AAE0KMN6</accession>
<protein>
    <recommendedName>
        <fullName evidence="5">Fungal N-terminal domain-containing protein</fullName>
    </recommendedName>
</protein>
<evidence type="ECO:0000313" key="3">
    <source>
        <dbReference type="EMBL" id="KAK3378946.1"/>
    </source>
</evidence>
<feature type="region of interest" description="Disordered" evidence="1">
    <location>
        <begin position="312"/>
        <end position="348"/>
    </location>
</feature>
<feature type="region of interest" description="Disordered" evidence="1">
    <location>
        <begin position="227"/>
        <end position="247"/>
    </location>
</feature>
<keyword evidence="4" id="KW-1185">Reference proteome</keyword>
<organism evidence="3 4">
    <name type="scientific">Lasiosphaeria ovina</name>
    <dbReference type="NCBI Taxonomy" id="92902"/>
    <lineage>
        <taxon>Eukaryota</taxon>
        <taxon>Fungi</taxon>
        <taxon>Dikarya</taxon>
        <taxon>Ascomycota</taxon>
        <taxon>Pezizomycotina</taxon>
        <taxon>Sordariomycetes</taxon>
        <taxon>Sordariomycetidae</taxon>
        <taxon>Sordariales</taxon>
        <taxon>Lasiosphaeriaceae</taxon>
        <taxon>Lasiosphaeria</taxon>
    </lineage>
</organism>
<comment type="caution">
    <text evidence="3">The sequence shown here is derived from an EMBL/GenBank/DDBJ whole genome shotgun (WGS) entry which is preliminary data.</text>
</comment>
<keyword evidence="2" id="KW-0732">Signal</keyword>
<evidence type="ECO:0000256" key="2">
    <source>
        <dbReference type="SAM" id="SignalP"/>
    </source>
</evidence>
<evidence type="ECO:0000313" key="4">
    <source>
        <dbReference type="Proteomes" id="UP001287356"/>
    </source>
</evidence>
<feature type="compositionally biased region" description="Basic and acidic residues" evidence="1">
    <location>
        <begin position="312"/>
        <end position="321"/>
    </location>
</feature>
<dbReference type="EMBL" id="JAULSN010000002">
    <property type="protein sequence ID" value="KAK3378946.1"/>
    <property type="molecule type" value="Genomic_DNA"/>
</dbReference>
<name>A0AAE0KMN6_9PEZI</name>
<dbReference type="Proteomes" id="UP001287356">
    <property type="component" value="Unassembled WGS sequence"/>
</dbReference>
<evidence type="ECO:0008006" key="5">
    <source>
        <dbReference type="Google" id="ProtNLM"/>
    </source>
</evidence>